<evidence type="ECO:0000313" key="4">
    <source>
        <dbReference type="Proteomes" id="UP000305546"/>
    </source>
</evidence>
<protein>
    <recommendedName>
        <fullName evidence="5">Flagellar basal body-associated protein FliL</fullName>
    </recommendedName>
</protein>
<keyword evidence="2" id="KW-0812">Transmembrane</keyword>
<keyword evidence="4" id="KW-1185">Reference proteome</keyword>
<dbReference type="EMBL" id="VDFW01000006">
    <property type="protein sequence ID" value="TNC27354.1"/>
    <property type="molecule type" value="Genomic_DNA"/>
</dbReference>
<dbReference type="Proteomes" id="UP000305546">
    <property type="component" value="Unassembled WGS sequence"/>
</dbReference>
<accession>A0A5C4M6U0</accession>
<reference evidence="3 4" key="1">
    <citation type="submission" date="2019-06" db="EMBL/GenBank/DDBJ databases">
        <title>Amycolatopsis alkalitolerans sp. nov., isolated from Gastrodia elata Blume.</title>
        <authorList>
            <person name="Narsing Rao M.P."/>
            <person name="Li W.J."/>
        </authorList>
    </citation>
    <scope>NUCLEOTIDE SEQUENCE [LARGE SCALE GENOMIC DNA]</scope>
    <source>
        <strain evidence="3 4">SYSUP0005</strain>
    </source>
</reference>
<evidence type="ECO:0000256" key="2">
    <source>
        <dbReference type="SAM" id="Phobius"/>
    </source>
</evidence>
<organism evidence="3 4">
    <name type="scientific">Amycolatopsis alkalitolerans</name>
    <dbReference type="NCBI Taxonomy" id="2547244"/>
    <lineage>
        <taxon>Bacteria</taxon>
        <taxon>Bacillati</taxon>
        <taxon>Actinomycetota</taxon>
        <taxon>Actinomycetes</taxon>
        <taxon>Pseudonocardiales</taxon>
        <taxon>Pseudonocardiaceae</taxon>
        <taxon>Amycolatopsis</taxon>
    </lineage>
</organism>
<dbReference type="AlphaFoldDB" id="A0A5C4M6U0"/>
<proteinExistence type="predicted"/>
<feature type="region of interest" description="Disordered" evidence="1">
    <location>
        <begin position="100"/>
        <end position="125"/>
    </location>
</feature>
<gene>
    <name evidence="3" type="ORF">FG385_09760</name>
</gene>
<evidence type="ECO:0000313" key="3">
    <source>
        <dbReference type="EMBL" id="TNC27354.1"/>
    </source>
</evidence>
<evidence type="ECO:0008006" key="5">
    <source>
        <dbReference type="Google" id="ProtNLM"/>
    </source>
</evidence>
<dbReference type="OrthoDB" id="3610689at2"/>
<sequence>MTWQEDLRRLDVQLAGGEISLREHRKQREELLAAASGGFASSPVAATTEPVPVDEPPVSRSAALLATDRQTTAPSPADERATESMRYPTIHEAPTIVTRALGPLPDLTPPRSRRQVPPLPTHPVRRTGRKPTWAILALGVVLVLAMIIGATLFFSSRNEPDAPGSAVTGPAQTLSPSDAIERAEAKLPTLPGAANPENATLSIDKALELHLVTQADADLMRAAGASEIIYRASSDPANSPNGAMLLVVPASSAAQATKLADALRENLAGTGFVATPLGPAGADLMYTGSNAQGRVGALWYPSSTLAVGMGVSQSPTGDPAQLRTRLEQIRTQVTGAFPAT</sequence>
<dbReference type="RefSeq" id="WP_139096316.1">
    <property type="nucleotide sequence ID" value="NZ_VDFW01000006.1"/>
</dbReference>
<feature type="transmembrane region" description="Helical" evidence="2">
    <location>
        <begin position="133"/>
        <end position="154"/>
    </location>
</feature>
<keyword evidence="2" id="KW-0472">Membrane</keyword>
<comment type="caution">
    <text evidence="3">The sequence shown here is derived from an EMBL/GenBank/DDBJ whole genome shotgun (WGS) entry which is preliminary data.</text>
</comment>
<name>A0A5C4M6U0_9PSEU</name>
<keyword evidence="2" id="KW-1133">Transmembrane helix</keyword>
<evidence type="ECO:0000256" key="1">
    <source>
        <dbReference type="SAM" id="MobiDB-lite"/>
    </source>
</evidence>